<name>A0AAE1YHJ4_9LAMI</name>
<dbReference type="AlphaFoldDB" id="A0AAE1YHJ4"/>
<reference evidence="1" key="2">
    <citation type="journal article" date="2024" name="Plant">
        <title>Genomic evolution and insights into agronomic trait innovations of Sesamum species.</title>
        <authorList>
            <person name="Miao H."/>
            <person name="Wang L."/>
            <person name="Qu L."/>
            <person name="Liu H."/>
            <person name="Sun Y."/>
            <person name="Le M."/>
            <person name="Wang Q."/>
            <person name="Wei S."/>
            <person name="Zheng Y."/>
            <person name="Lin W."/>
            <person name="Duan Y."/>
            <person name="Cao H."/>
            <person name="Xiong S."/>
            <person name="Wang X."/>
            <person name="Wei L."/>
            <person name="Li C."/>
            <person name="Ma Q."/>
            <person name="Ju M."/>
            <person name="Zhao R."/>
            <person name="Li G."/>
            <person name="Mu C."/>
            <person name="Tian Q."/>
            <person name="Mei H."/>
            <person name="Zhang T."/>
            <person name="Gao T."/>
            <person name="Zhang H."/>
        </authorList>
    </citation>
    <scope>NUCLEOTIDE SEQUENCE</scope>
    <source>
        <strain evidence="1">3651</strain>
    </source>
</reference>
<comment type="caution">
    <text evidence="1">The sequence shown here is derived from an EMBL/GenBank/DDBJ whole genome shotgun (WGS) entry which is preliminary data.</text>
</comment>
<sequence length="130" mass="14988">MESELATPRRVWSKPIEEWIKINFGGAISKERGVAVWKFWRKITRVHVLVGSLSSFLELSNHCMLKHLQQGQQSNFKSARMVTYNLRRRQVGAYSSVTIEDQGMISNQPHPRRYCSFATGPTKCDILVYS</sequence>
<proteinExistence type="predicted"/>
<evidence type="ECO:0000313" key="1">
    <source>
        <dbReference type="EMBL" id="KAK4430163.1"/>
    </source>
</evidence>
<dbReference type="EMBL" id="JACGWO010000004">
    <property type="protein sequence ID" value="KAK4430163.1"/>
    <property type="molecule type" value="Genomic_DNA"/>
</dbReference>
<organism evidence="1 2">
    <name type="scientific">Sesamum alatum</name>
    <dbReference type="NCBI Taxonomy" id="300844"/>
    <lineage>
        <taxon>Eukaryota</taxon>
        <taxon>Viridiplantae</taxon>
        <taxon>Streptophyta</taxon>
        <taxon>Embryophyta</taxon>
        <taxon>Tracheophyta</taxon>
        <taxon>Spermatophyta</taxon>
        <taxon>Magnoliopsida</taxon>
        <taxon>eudicotyledons</taxon>
        <taxon>Gunneridae</taxon>
        <taxon>Pentapetalae</taxon>
        <taxon>asterids</taxon>
        <taxon>lamiids</taxon>
        <taxon>Lamiales</taxon>
        <taxon>Pedaliaceae</taxon>
        <taxon>Sesamum</taxon>
    </lineage>
</organism>
<protein>
    <submittedName>
        <fullName evidence="1">Uncharacterized protein</fullName>
    </submittedName>
</protein>
<gene>
    <name evidence="1" type="ORF">Salat_1317000</name>
</gene>
<dbReference type="Proteomes" id="UP001293254">
    <property type="component" value="Unassembled WGS sequence"/>
</dbReference>
<keyword evidence="2" id="KW-1185">Reference proteome</keyword>
<evidence type="ECO:0000313" key="2">
    <source>
        <dbReference type="Proteomes" id="UP001293254"/>
    </source>
</evidence>
<accession>A0AAE1YHJ4</accession>
<reference evidence="1" key="1">
    <citation type="submission" date="2020-06" db="EMBL/GenBank/DDBJ databases">
        <authorList>
            <person name="Li T."/>
            <person name="Hu X."/>
            <person name="Zhang T."/>
            <person name="Song X."/>
            <person name="Zhang H."/>
            <person name="Dai N."/>
            <person name="Sheng W."/>
            <person name="Hou X."/>
            <person name="Wei L."/>
        </authorList>
    </citation>
    <scope>NUCLEOTIDE SEQUENCE</scope>
    <source>
        <strain evidence="1">3651</strain>
        <tissue evidence="1">Leaf</tissue>
    </source>
</reference>